<dbReference type="PROSITE" id="PS50921">
    <property type="entry name" value="ANTAR"/>
    <property type="match status" value="1"/>
</dbReference>
<dbReference type="GO" id="GO:0003723">
    <property type="term" value="F:RNA binding"/>
    <property type="evidence" value="ECO:0007669"/>
    <property type="project" value="InterPro"/>
</dbReference>
<organism evidence="2 3">
    <name type="scientific">Caenimonas sedimenti</name>
    <dbReference type="NCBI Taxonomy" id="2596921"/>
    <lineage>
        <taxon>Bacteria</taxon>
        <taxon>Pseudomonadati</taxon>
        <taxon>Pseudomonadota</taxon>
        <taxon>Betaproteobacteria</taxon>
        <taxon>Burkholderiales</taxon>
        <taxon>Comamonadaceae</taxon>
        <taxon>Caenimonas</taxon>
    </lineage>
</organism>
<evidence type="ECO:0000313" key="2">
    <source>
        <dbReference type="EMBL" id="TWO68617.1"/>
    </source>
</evidence>
<protein>
    <submittedName>
        <fullName evidence="2">ANTAR domain-containing protein</fullName>
    </submittedName>
</protein>
<dbReference type="InterPro" id="IPR036388">
    <property type="entry name" value="WH-like_DNA-bd_sf"/>
</dbReference>
<dbReference type="Pfam" id="PF08376">
    <property type="entry name" value="NIT"/>
    <property type="match status" value="1"/>
</dbReference>
<dbReference type="InterPro" id="IPR011006">
    <property type="entry name" value="CheY-like_superfamily"/>
</dbReference>
<comment type="caution">
    <text evidence="2">The sequence shown here is derived from an EMBL/GenBank/DDBJ whole genome shotgun (WGS) entry which is preliminary data.</text>
</comment>
<dbReference type="Gene3D" id="1.10.10.10">
    <property type="entry name" value="Winged helix-like DNA-binding domain superfamily/Winged helix DNA-binding domain"/>
    <property type="match status" value="1"/>
</dbReference>
<evidence type="ECO:0000313" key="3">
    <source>
        <dbReference type="Proteomes" id="UP000318199"/>
    </source>
</evidence>
<dbReference type="SUPFAM" id="SSF52172">
    <property type="entry name" value="CheY-like"/>
    <property type="match status" value="1"/>
</dbReference>
<name>A0A562ZJQ0_9BURK</name>
<gene>
    <name evidence="2" type="ORF">FN976_21635</name>
</gene>
<dbReference type="AlphaFoldDB" id="A0A562ZJQ0"/>
<dbReference type="EMBL" id="VOBQ01000018">
    <property type="protein sequence ID" value="TWO68617.1"/>
    <property type="molecule type" value="Genomic_DNA"/>
</dbReference>
<dbReference type="RefSeq" id="WP_145895159.1">
    <property type="nucleotide sequence ID" value="NZ_VOBQ01000018.1"/>
</dbReference>
<dbReference type="InterPro" id="IPR005561">
    <property type="entry name" value="ANTAR"/>
</dbReference>
<feature type="domain" description="ANTAR" evidence="1">
    <location>
        <begin position="336"/>
        <end position="397"/>
    </location>
</feature>
<dbReference type="SMART" id="SM01012">
    <property type="entry name" value="ANTAR"/>
    <property type="match status" value="1"/>
</dbReference>
<sequence length="408" mass="44886">MKSGLSFLLAAQQCEIRELEQLAATSELVSLLARFTHAVQRERGITNLYLASEGVRFADQRLQQAAECAAIEAQVRERFDGLDTEGHSVRNGARLFSRVAGVLHSLDGLAGVRRSIAAQSVTPKEATTAMVRVISGLLGVVFEAADSATDPEISRSLVALFNFMQGKEFAGQERAFGCAIFAAGRPDAGGVQQWQHLIDSQQACFQVFADFADFQVLEADRASVDLRGLAELERLRRIGFTQADGGRSDGGLAQVWYDCCTRRIDTMRRVEEIQAEYLRALCETKIAQARTELRDQRAMLEALAAQPPAVAGEAPMYGPQLERSILGMVQDQARRLQAMSDELDTVRASLNERKVVERAKGLLMAAQHLTEAEAYKALRQMAMNQNRRVVDVAENVLAMADVLPSRAR</sequence>
<dbReference type="Proteomes" id="UP000318199">
    <property type="component" value="Unassembled WGS sequence"/>
</dbReference>
<dbReference type="Pfam" id="PF03861">
    <property type="entry name" value="ANTAR"/>
    <property type="match status" value="1"/>
</dbReference>
<dbReference type="OrthoDB" id="9782798at2"/>
<reference evidence="2 3" key="1">
    <citation type="submission" date="2019-07" db="EMBL/GenBank/DDBJ databases">
        <title>Caenimonas sedimenti sp. nov., isolated from activated sludge.</title>
        <authorList>
            <person name="Xu J."/>
        </authorList>
    </citation>
    <scope>NUCLEOTIDE SEQUENCE [LARGE SCALE GENOMIC DNA]</scope>
    <source>
        <strain evidence="2 3">HX-9-20</strain>
    </source>
</reference>
<keyword evidence="3" id="KW-1185">Reference proteome</keyword>
<evidence type="ECO:0000259" key="1">
    <source>
        <dbReference type="PROSITE" id="PS50921"/>
    </source>
</evidence>
<proteinExistence type="predicted"/>
<dbReference type="InterPro" id="IPR013587">
    <property type="entry name" value="Nitrate/nitrite_sensing"/>
</dbReference>
<accession>A0A562ZJQ0</accession>